<reference evidence="3" key="1">
    <citation type="submission" date="2022-11" db="UniProtKB">
        <authorList>
            <consortium name="WormBaseParasite"/>
        </authorList>
    </citation>
    <scope>IDENTIFICATION</scope>
</reference>
<evidence type="ECO:0000256" key="1">
    <source>
        <dbReference type="SAM" id="SignalP"/>
    </source>
</evidence>
<evidence type="ECO:0000313" key="3">
    <source>
        <dbReference type="WBParaSite" id="nRc.2.0.1.t00248-RA"/>
    </source>
</evidence>
<feature type="signal peptide" evidence="1">
    <location>
        <begin position="1"/>
        <end position="15"/>
    </location>
</feature>
<keyword evidence="1" id="KW-0732">Signal</keyword>
<keyword evidence="2" id="KW-1185">Reference proteome</keyword>
<dbReference type="AlphaFoldDB" id="A0A915HFS0"/>
<proteinExistence type="predicted"/>
<feature type="chain" id="PRO_5037272292" evidence="1">
    <location>
        <begin position="16"/>
        <end position="63"/>
    </location>
</feature>
<organism evidence="2 3">
    <name type="scientific">Romanomermis culicivorax</name>
    <name type="common">Nematode worm</name>
    <dbReference type="NCBI Taxonomy" id="13658"/>
    <lineage>
        <taxon>Eukaryota</taxon>
        <taxon>Metazoa</taxon>
        <taxon>Ecdysozoa</taxon>
        <taxon>Nematoda</taxon>
        <taxon>Enoplea</taxon>
        <taxon>Dorylaimia</taxon>
        <taxon>Mermithida</taxon>
        <taxon>Mermithoidea</taxon>
        <taxon>Mermithidae</taxon>
        <taxon>Romanomermis</taxon>
    </lineage>
</organism>
<evidence type="ECO:0000313" key="2">
    <source>
        <dbReference type="Proteomes" id="UP000887565"/>
    </source>
</evidence>
<dbReference type="Proteomes" id="UP000887565">
    <property type="component" value="Unplaced"/>
</dbReference>
<sequence>MLTVVIFIKIGLLLRIFDEFNRIFNIDDDDDDSDQNIISNRMRALNSILELNEESSLFFQIFM</sequence>
<name>A0A915HFS0_ROMCU</name>
<dbReference type="WBParaSite" id="nRc.2.0.1.t00248-RA">
    <property type="protein sequence ID" value="nRc.2.0.1.t00248-RA"/>
    <property type="gene ID" value="nRc.2.0.1.g00248"/>
</dbReference>
<protein>
    <submittedName>
        <fullName evidence="3">Uncharacterized protein</fullName>
    </submittedName>
</protein>
<accession>A0A915HFS0</accession>